<sequence length="67" mass="7953">MALKSFKHQGKEVWDNWTRGKKEEGHRRGGIEIVKIMKKLSHRYERVIGKKIIQKFIREEGTCRGES</sequence>
<accession>A0A0F9AYK2</accession>
<proteinExistence type="predicted"/>
<dbReference type="AlphaFoldDB" id="A0A0F9AYK2"/>
<organism evidence="1">
    <name type="scientific">marine sediment metagenome</name>
    <dbReference type="NCBI Taxonomy" id="412755"/>
    <lineage>
        <taxon>unclassified sequences</taxon>
        <taxon>metagenomes</taxon>
        <taxon>ecological metagenomes</taxon>
    </lineage>
</organism>
<comment type="caution">
    <text evidence="1">The sequence shown here is derived from an EMBL/GenBank/DDBJ whole genome shotgun (WGS) entry which is preliminary data.</text>
</comment>
<gene>
    <name evidence="1" type="ORF">LCGC14_2853940</name>
</gene>
<dbReference type="EMBL" id="LAZR01054971">
    <property type="protein sequence ID" value="KKK77406.1"/>
    <property type="molecule type" value="Genomic_DNA"/>
</dbReference>
<name>A0A0F9AYK2_9ZZZZ</name>
<evidence type="ECO:0000313" key="1">
    <source>
        <dbReference type="EMBL" id="KKK77406.1"/>
    </source>
</evidence>
<protein>
    <submittedName>
        <fullName evidence="1">Uncharacterized protein</fullName>
    </submittedName>
</protein>
<reference evidence="1" key="1">
    <citation type="journal article" date="2015" name="Nature">
        <title>Complex archaea that bridge the gap between prokaryotes and eukaryotes.</title>
        <authorList>
            <person name="Spang A."/>
            <person name="Saw J.H."/>
            <person name="Jorgensen S.L."/>
            <person name="Zaremba-Niedzwiedzka K."/>
            <person name="Martijn J."/>
            <person name="Lind A.E."/>
            <person name="van Eijk R."/>
            <person name="Schleper C."/>
            <person name="Guy L."/>
            <person name="Ettema T.J."/>
        </authorList>
    </citation>
    <scope>NUCLEOTIDE SEQUENCE</scope>
</reference>